<keyword evidence="7" id="KW-1185">Reference proteome</keyword>
<proteinExistence type="inferred from homology"/>
<feature type="domain" description="Hemerythrin-like" evidence="4">
    <location>
        <begin position="19"/>
        <end position="126"/>
    </location>
</feature>
<reference evidence="6" key="3">
    <citation type="submission" date="2020-06" db="EMBL/GenBank/DDBJ databases">
        <authorList>
            <person name="Arumugam K."/>
            <person name="Besarab I."/>
            <person name="Haryono M."/>
            <person name="Bagci C."/>
            <person name="Beier S."/>
            <person name="Buchfink B."/>
            <person name="Gorska A."/>
            <person name="Qiu G."/>
            <person name="Huson D.H."/>
            <person name="Williams R.B."/>
        </authorList>
    </citation>
    <scope>NUCLEOTIDE SEQUENCE</scope>
    <source>
        <strain evidence="6">SSA1</strain>
    </source>
</reference>
<evidence type="ECO:0000256" key="1">
    <source>
        <dbReference type="ARBA" id="ARBA00010587"/>
    </source>
</evidence>
<dbReference type="Pfam" id="PF01814">
    <property type="entry name" value="Hemerythrin"/>
    <property type="match status" value="1"/>
</dbReference>
<evidence type="ECO:0000256" key="3">
    <source>
        <dbReference type="ARBA" id="ARBA00023004"/>
    </source>
</evidence>
<organism evidence="5 7">
    <name type="scientific">Candidatus Accumulibacter cognatus</name>
    <dbReference type="NCBI Taxonomy" id="2954383"/>
    <lineage>
        <taxon>Bacteria</taxon>
        <taxon>Pseudomonadati</taxon>
        <taxon>Pseudomonadota</taxon>
        <taxon>Betaproteobacteria</taxon>
        <taxon>Candidatus Accumulibacter</taxon>
    </lineage>
</organism>
<dbReference type="InterPro" id="IPR035938">
    <property type="entry name" value="Hemerythrin-like_sf"/>
</dbReference>
<dbReference type="Proteomes" id="UP000509684">
    <property type="component" value="Chromosome"/>
</dbReference>
<evidence type="ECO:0000313" key="8">
    <source>
        <dbReference type="Proteomes" id="UP000509684"/>
    </source>
</evidence>
<comment type="similarity">
    <text evidence="1">Belongs to the hemerythrin family.</text>
</comment>
<dbReference type="Gene3D" id="1.20.120.50">
    <property type="entry name" value="Hemerythrin-like"/>
    <property type="match status" value="1"/>
</dbReference>
<dbReference type="GO" id="GO:0046872">
    <property type="term" value="F:metal ion binding"/>
    <property type="evidence" value="ECO:0007669"/>
    <property type="project" value="UniProtKB-KW"/>
</dbReference>
<evidence type="ECO:0000313" key="7">
    <source>
        <dbReference type="Proteomes" id="UP000021315"/>
    </source>
</evidence>
<dbReference type="InterPro" id="IPR012827">
    <property type="entry name" value="Hemerythrin_metal-bd"/>
</dbReference>
<evidence type="ECO:0000259" key="4">
    <source>
        <dbReference type="Pfam" id="PF01814"/>
    </source>
</evidence>
<dbReference type="InterPro" id="IPR012312">
    <property type="entry name" value="Hemerythrin-like"/>
</dbReference>
<evidence type="ECO:0000256" key="2">
    <source>
        <dbReference type="ARBA" id="ARBA00022723"/>
    </source>
</evidence>
<dbReference type="KEGG" id="acog:HWD57_04580"/>
<accession>A0A080M209</accession>
<dbReference type="CDD" id="cd12107">
    <property type="entry name" value="Hemerythrin"/>
    <property type="match status" value="1"/>
</dbReference>
<keyword evidence="2" id="KW-0479">Metal-binding</keyword>
<dbReference type="SUPFAM" id="SSF47188">
    <property type="entry name" value="Hemerythrin-like"/>
    <property type="match status" value="1"/>
</dbReference>
<reference evidence="6 8" key="2">
    <citation type="journal article" date="2019" name="Microbiome">
        <title>Annotated bacterial chromosomes from frame-shift-corrected long-read metagenomic data.</title>
        <authorList>
            <person name="Arumugam K."/>
            <person name="Bagci C."/>
            <person name="Bessarab I."/>
            <person name="Beier S."/>
            <person name="Buchfink B."/>
            <person name="Gorska A."/>
            <person name="Qiu G."/>
            <person name="Huson D.H."/>
            <person name="Williams R.B.H."/>
        </authorList>
    </citation>
    <scope>NUCLEOTIDE SEQUENCE [LARGE SCALE GENOMIC DNA]</scope>
    <source>
        <strain evidence="6">SSA1</strain>
    </source>
</reference>
<evidence type="ECO:0000313" key="5">
    <source>
        <dbReference type="EMBL" id="KFB75111.1"/>
    </source>
</evidence>
<protein>
    <submittedName>
        <fullName evidence="6">Hemerythrin family protein</fullName>
    </submittedName>
    <submittedName>
        <fullName evidence="5">Hemerythrin-like metal-binding domain protein</fullName>
    </submittedName>
</protein>
<dbReference type="NCBIfam" id="TIGR02481">
    <property type="entry name" value="hemeryth_dom"/>
    <property type="match status" value="1"/>
</dbReference>
<dbReference type="STRING" id="1453999.AW06_003882"/>
<reference evidence="5 7" key="1">
    <citation type="submission" date="2014-02" db="EMBL/GenBank/DDBJ databases">
        <title>Expanding our view of genomic diversity in Candidatus Accumulibacter clades.</title>
        <authorList>
            <person name="Skennerton C.T."/>
            <person name="Barr J.J."/>
            <person name="Slater F.R."/>
            <person name="Bond P.L."/>
            <person name="Tyson G.W."/>
        </authorList>
    </citation>
    <scope>NUCLEOTIDE SEQUENCE [LARGE SCALE GENOMIC DNA]</scope>
    <source>
        <strain evidence="7">SK-02</strain>
    </source>
</reference>
<dbReference type="EMBL" id="JDST02000106">
    <property type="protein sequence ID" value="KFB75111.1"/>
    <property type="molecule type" value="Genomic_DNA"/>
</dbReference>
<dbReference type="RefSeq" id="WP_034952773.1">
    <property type="nucleotide sequence ID" value="NZ_JDST02000106.1"/>
</dbReference>
<evidence type="ECO:0000313" key="6">
    <source>
        <dbReference type="EMBL" id="QLH49136.1"/>
    </source>
</evidence>
<dbReference type="Proteomes" id="UP000021315">
    <property type="component" value="Unassembled WGS sequence"/>
</dbReference>
<sequence>MTTYIPGMLPDGLLVDLPEVDAQHEEIFNFIDFLKTICFEHSHMPVNEFGKLLDYFAIHFATEERIAEEVGLDFTDHAKIHTDTLRLLHKALGEVINGGQDAHSFLRFCEYWFERHIREDDKLFVSALQGGDYDRSVGYRHAASPCFSAQA</sequence>
<dbReference type="AlphaFoldDB" id="A0A080M209"/>
<gene>
    <name evidence="5" type="ORF">AW06_003882</name>
    <name evidence="6" type="ORF">HWD57_04580</name>
</gene>
<name>A0A080M209_9PROT</name>
<accession>A0A7D5S6Y3</accession>
<keyword evidence="3" id="KW-0408">Iron</keyword>
<dbReference type="EMBL" id="CP058708">
    <property type="protein sequence ID" value="QLH49136.1"/>
    <property type="molecule type" value="Genomic_DNA"/>
</dbReference>